<feature type="compositionally biased region" description="Basic and acidic residues" evidence="11">
    <location>
        <begin position="1396"/>
        <end position="1405"/>
    </location>
</feature>
<feature type="compositionally biased region" description="Polar residues" evidence="11">
    <location>
        <begin position="2374"/>
        <end position="2401"/>
    </location>
</feature>
<dbReference type="GO" id="GO:0005930">
    <property type="term" value="C:axoneme"/>
    <property type="evidence" value="ECO:0007669"/>
    <property type="project" value="UniProtKB-SubCell"/>
</dbReference>
<feature type="compositionally biased region" description="Acidic residues" evidence="11">
    <location>
        <begin position="1326"/>
        <end position="1375"/>
    </location>
</feature>
<keyword evidence="6" id="KW-0206">Cytoskeleton</keyword>
<feature type="coiled-coil region" evidence="10">
    <location>
        <begin position="2192"/>
        <end position="2239"/>
    </location>
</feature>
<dbReference type="PANTHER" id="PTHR14885">
    <property type="entry name" value="CILIA- AND FLAGELLA-ASSOCIATED PROTEIN 43-RELATED"/>
    <property type="match status" value="1"/>
</dbReference>
<dbReference type="SUPFAM" id="SSF50978">
    <property type="entry name" value="WD40 repeat-like"/>
    <property type="match status" value="1"/>
</dbReference>
<name>A0A8I6RQ50_CIMLE</name>
<dbReference type="Proteomes" id="UP000494040">
    <property type="component" value="Unassembled WGS sequence"/>
</dbReference>
<evidence type="ECO:0000256" key="3">
    <source>
        <dbReference type="ARBA" id="ARBA00022574"/>
    </source>
</evidence>
<evidence type="ECO:0000256" key="10">
    <source>
        <dbReference type="SAM" id="Coils"/>
    </source>
</evidence>
<dbReference type="PANTHER" id="PTHR14885:SF1">
    <property type="entry name" value="CILIA- AND FLAGELLA-ASSOCIATED PROTEIN 43"/>
    <property type="match status" value="1"/>
</dbReference>
<evidence type="ECO:0000256" key="6">
    <source>
        <dbReference type="ARBA" id="ARBA00023212"/>
    </source>
</evidence>
<dbReference type="EnsemblMetazoa" id="XM_014395019.2">
    <property type="protein sequence ID" value="XP_014250505.1"/>
    <property type="gene ID" value="LOC106667207"/>
</dbReference>
<keyword evidence="4" id="KW-0677">Repeat</keyword>
<dbReference type="KEGG" id="clec:106667207"/>
<evidence type="ECO:0000256" key="5">
    <source>
        <dbReference type="ARBA" id="ARBA00023054"/>
    </source>
</evidence>
<feature type="compositionally biased region" description="Acidic residues" evidence="11">
    <location>
        <begin position="1266"/>
        <end position="1275"/>
    </location>
</feature>
<keyword evidence="7" id="KW-0966">Cell projection</keyword>
<feature type="region of interest" description="Disordered" evidence="11">
    <location>
        <begin position="1321"/>
        <end position="1430"/>
    </location>
</feature>
<feature type="compositionally biased region" description="Polar residues" evidence="11">
    <location>
        <begin position="89"/>
        <end position="100"/>
    </location>
</feature>
<dbReference type="InterPro" id="IPR036322">
    <property type="entry name" value="WD40_repeat_dom_sf"/>
</dbReference>
<feature type="region of interest" description="Disordered" evidence="11">
    <location>
        <begin position="2374"/>
        <end position="2403"/>
    </location>
</feature>
<feature type="compositionally biased region" description="Acidic residues" evidence="11">
    <location>
        <begin position="1383"/>
        <end position="1394"/>
    </location>
</feature>
<feature type="compositionally biased region" description="Basic and acidic residues" evidence="11">
    <location>
        <begin position="2921"/>
        <end position="2935"/>
    </location>
</feature>
<feature type="compositionally biased region" description="Basic and acidic residues" evidence="11">
    <location>
        <begin position="2605"/>
        <end position="2623"/>
    </location>
</feature>
<keyword evidence="13" id="KW-1185">Reference proteome</keyword>
<organism evidence="12 13">
    <name type="scientific">Cimex lectularius</name>
    <name type="common">Bed bug</name>
    <name type="synonym">Acanthia lectularia</name>
    <dbReference type="NCBI Taxonomy" id="79782"/>
    <lineage>
        <taxon>Eukaryota</taxon>
        <taxon>Metazoa</taxon>
        <taxon>Ecdysozoa</taxon>
        <taxon>Arthropoda</taxon>
        <taxon>Hexapoda</taxon>
        <taxon>Insecta</taxon>
        <taxon>Pterygota</taxon>
        <taxon>Neoptera</taxon>
        <taxon>Paraneoptera</taxon>
        <taxon>Hemiptera</taxon>
        <taxon>Heteroptera</taxon>
        <taxon>Panheteroptera</taxon>
        <taxon>Cimicomorpha</taxon>
        <taxon>Cimicidae</taxon>
        <taxon>Cimex</taxon>
    </lineage>
</organism>
<feature type="region of interest" description="Disordered" evidence="11">
    <location>
        <begin position="71"/>
        <end position="100"/>
    </location>
</feature>
<evidence type="ECO:0000256" key="2">
    <source>
        <dbReference type="ARBA" id="ARBA00022490"/>
    </source>
</evidence>
<evidence type="ECO:0000256" key="7">
    <source>
        <dbReference type="ARBA" id="ARBA00023273"/>
    </source>
</evidence>
<dbReference type="GeneID" id="106667207"/>
<dbReference type="GO" id="GO:0003341">
    <property type="term" value="P:cilium movement"/>
    <property type="evidence" value="ECO:0007669"/>
    <property type="project" value="UniProtKB-ARBA"/>
</dbReference>
<accession>A0A8I6RQ50</accession>
<sequence>MVITKPYVIMVMLKVRERRKFEKKVRRLLEDKLLMLDKKHDFKQATVNEYENWSMYGRWEKLDVQKLPRVLRQGEKEKRKTRSTDRRMISQSKARTSSDRLQISNSIMEQITPLLVEHGMPLERDWISELRRGHPSKSGDFSKASEEGRSSTMEDVSPWALTRAGSSMTKEDVESRSGTEEIIPWLSEHHEPSEKMESNSSTVEMKEGGDESFWVNKQSTPSASITQKMSVDIVSVIKSYRAAGSGASSCQSQEKDKMPVHIFSLDKEIFPFLMKKTREFNHNRILNRQRPTLNSIVNIQEAALHNYTLLQMKYSYYLGNEESDARYFYEDSYLVEEDRLLGLMILRWQMKKFQCANHLPYERLTIRWAQFSRVDNISFVNAETAIMSRGCHFMFVNLNTGNKCIYKLCEPNEGERINCFCTDSTRSIIAFNGAKSYQIVIMEYLTKKKLSILDDSLKEDYLYLAMGYGNLLYALRGYPSFRMTIWNWKTAELLHTMRNTVVTNDVFIRAHPSETSCYIMNTNCGLTYISKHIIHMFGRLCIVDEIELDFYPRTVVYDACFSPKNNIYFVDDNGNIYGVSPKYEIFKLYSWKVKICEVGVLGLPCKPVLQTAISWYKKGLLVLGPSGYLRYYKMKLNKSNEKIMILSLEIKRDTVKALLATNNIATKAILHCEKAGLCTIRDKKLVVIEDNSKLKVSCMDFLNPTCHYFVTAYREDIHVWSRITGQLMNSFYVTINVGAIVCHPYHPYIIATSADTGSFRVIDLRFIRKPNQLYDMWVSKQLLTSIRFSGDGKRMIILSPENRLLIFKADPKIFCFEQVYEVDVPIRSFITCRNPPSCELQILSLDVPRVNTVRSHFTLYWLPLRYGGDFYCTDTYSEIEPCYNPTNTFFAFTDHRKELHKISIDTRGPYLSTTKLVVVPLVQCFPTVPRIRCLHDHLIIYGKDGLIHILDDTDLRCFASFMNHHRFDGGTKQVIIDNRSRHVISLGEDGVLACYALPRKICGHKAHVIPHRENYIPLPYRRIKNWIPEYEAGLMPYDDWVKEIKAYKENKVYKIEITKIIQELIVLKNTFSSIFYINQMQEDPEARLSLNELCINRCILKDVFGNVMEKHKSEILEVYKKNITILMESFNMMKIFFWDPMILHLFAIKAIRDRYVCSSYVMRRMPNQFYKLRFTHINQRMIDVQGPQEKCFIPWGIEIIKVTENESNEEESYEDISDFESPSVISMLQSTEAEQMIIGQEEEEERDYHTFQLDKTLEDDILEEFGEEEEEEEDKNESSSTVSDDDDYDDDDVQYYQIGDRIFYIDYTCDDDDKGMREEFEAREEVENEEVEVECEEDEGEMEGEIEEIEEEEVVEEEIEQEEEEEEEREEYDVEWMERLWNEEVDGEGEEYEEYSYGRKDRGQITDESGQYDEKESTISTVQGSEEASETKLPEIFEGLDEDSEIQIDSSVSLISKIPELEDSEQDIEEEQLYEECEEGVDKEFVEALLELKRREKVIAEQYRGPFRIAPWKSAKTRARAFRMYLKYQQARRKLKKPKGITLLECQLLTDSLKRLPKFGYLKDVVNLAVQNMMAIESGRYLYKFERAPLLNSVELMLDSLEPAFYHHLELPIPEAPNMLEANLVLTADVLLSLFKDTIFKLKRDFNRHMISLRAEKLKEMEMVDEYNREIEELIFALRDSCRLDPQLLPNVPPCVALLDSEVPEALISVKECEVPAIKLLTPEEEALVEAALEKERELERLYKLDAWKREALIDMMDGVLKLTWKDVLKRKIPVPRFLADKLVDEFSPEEIERAKEYQKQVRDLRMKCLHYVKLVQEDIKTILHKSESSQREHDKKIRMMMDLKFELITAIGSERLKVNRLCGRKGMQSNLLEFIQIIRGWLHQQNILMSQLKKGLVRMKKEVSYLNSRYNKLRHRDKNLRTRFTVNFDANSMKALNLDKIMSLYQSRPPYSLLYNATANELRELASSRLEHGNAPYLTPQYDLYFGHIVLMNSPGFRPPGIDKATWELIIFHRKEKIICELMLEACKKDLEKGKEVVKHFEGSLQRINRDFTSTKNILIRSQSILRELYQSAELQFMFPSAHIEKDSDDEEEFYNNAVLIEASFIDELNYIIKNVTVSKTHAGESLVEKFEETSSMEFQHIYLKCLATLLHKENKLIKKFVYSSYLQKYLNIVNKTGAEPPIDPIEEVSVMKMEKLKLEELQRLDELKVEAVECRANEIKKERMAVLKERLEELFSKAPDFTETSLDAFSVNLALMDNANLDDIKLPYINVDIPVTEEEPDPMLDTKASSSAALNLIEEESNESDEKEEEEDEDFASFEGYVKTYEGPHVKVVPKPLCKVAVSTDDITTIDKHICSSILLATLNSSVSLSEDAASNQGSSTPSYTCSERSVSPSMSVDSEGSEEEYISPEMETIHTSLNSCESLDEKLYKPDRLRNKSELICSYEDDYYFNDMTDENKYFIPPGGLHFLDFKKDNFYLKDAPLLLRSFVMKKYPLTFRESFDKEKLKEEIPLPLYLTNFEDKVDDEDFTKKTFEINSIDRVAIDEIVKQCDERLLAEQSESLLSLESSYEYSVFSDESDMCSTDSEDSSPKHKKATGKVEVGNSDKKHGDERMADSGKYDDLTDGEVMDYEDEEEETAFHEKLTCGTFDKVKVGEVHAKVHVENEEVYIQNDEVNEFDHESFESDSDSDDSSLSEDRPTVDLSDISDDASFLHALIREEAKRRAGESEEQRRKIGKDHMGLKLQKYVEPDNFKRNKNKKSKIDFNYLLTWRKQKIHLKDKEHVFQKLQGIAAILADSAEYDPTLPYYRQFKHLKLECELESIIKKEGLYLLRHIDSFHSLYFETSDEDGDENQIEINPKLEYYIDDLNLKDFNKETDDDGSELCEPPDNIIGIYDVITGEVAPVINIPQCPSVSSTSSDDTRQKRVIDLPKDGDGDEDEYVGRRRRGHRSIGGTHEKSHTKKEKHSKDYHEGILLSTSVTTLSTSSDEEKEKEIDLLSIASRGIQYGIHSTYKKKRYAKEKSLEVKIRYTTDTEDDHFHKKDYRKNRRFDYSFNDLGIKDPNIRYLLSELHKKEITAIEAAKIAERDKIIIEPEDLEEFKQIYGEISDEVMGILKSIEQTYEPVHVIFSEMEKTDPILATLTKEQELQRSPANAQVNSFMMQANKELEFQMKVFNKRIQESIEEGKKLLERKQDAYQNLVPELNLLESLQVKDLKPHERRKRLKQLKKISGLLQVIQNNKSDLQQLESELEILHLRNYPTFALKKDVIT</sequence>
<evidence type="ECO:0000256" key="9">
    <source>
        <dbReference type="ARBA" id="ARBA00023662"/>
    </source>
</evidence>
<dbReference type="Pfam" id="PF25828">
    <property type="entry name" value="CC_Cfap43"/>
    <property type="match status" value="1"/>
</dbReference>
<evidence type="ECO:0000256" key="4">
    <source>
        <dbReference type="ARBA" id="ARBA00022737"/>
    </source>
</evidence>
<keyword evidence="5 10" id="KW-0175">Coiled coil</keyword>
<comment type="similarity">
    <text evidence="8">Belongs to the CFAP43 family.</text>
</comment>
<evidence type="ECO:0000256" key="1">
    <source>
        <dbReference type="ARBA" id="ARBA00004430"/>
    </source>
</evidence>
<feature type="region of interest" description="Disordered" evidence="11">
    <location>
        <begin position="2911"/>
        <end position="2969"/>
    </location>
</feature>
<evidence type="ECO:0000256" key="11">
    <source>
        <dbReference type="SAM" id="MobiDB-lite"/>
    </source>
</evidence>
<keyword evidence="3" id="KW-0853">WD repeat</keyword>
<protein>
    <recommendedName>
        <fullName evidence="9">Cilia- and flagella-associated protein 43</fullName>
    </recommendedName>
</protein>
<dbReference type="GO" id="GO:0060271">
    <property type="term" value="P:cilium assembly"/>
    <property type="evidence" value="ECO:0007669"/>
    <property type="project" value="TreeGrafter"/>
</dbReference>
<reference evidence="12" key="1">
    <citation type="submission" date="2022-01" db="UniProtKB">
        <authorList>
            <consortium name="EnsemblMetazoa"/>
        </authorList>
    </citation>
    <scope>IDENTIFICATION</scope>
</reference>
<evidence type="ECO:0000256" key="8">
    <source>
        <dbReference type="ARBA" id="ARBA00023605"/>
    </source>
</evidence>
<feature type="compositionally biased region" description="Polar residues" evidence="11">
    <location>
        <begin position="2911"/>
        <end position="2920"/>
    </location>
</feature>
<feature type="compositionally biased region" description="Acidic residues" evidence="11">
    <location>
        <begin position="2685"/>
        <end position="2695"/>
    </location>
</feature>
<dbReference type="InterPro" id="IPR015943">
    <property type="entry name" value="WD40/YVTN_repeat-like_dom_sf"/>
</dbReference>
<dbReference type="SUPFAM" id="SSF101908">
    <property type="entry name" value="Putative isomerase YbhE"/>
    <property type="match status" value="1"/>
</dbReference>
<feature type="compositionally biased region" description="Acidic residues" evidence="11">
    <location>
        <begin position="1283"/>
        <end position="1292"/>
    </location>
</feature>
<comment type="subcellular location">
    <subcellularLocation>
        <location evidence="1">Cytoplasm</location>
        <location evidence="1">Cytoskeleton</location>
        <location evidence="1">Cilium axoneme</location>
    </subcellularLocation>
</comment>
<feature type="compositionally biased region" description="Basic and acidic residues" evidence="11">
    <location>
        <begin position="71"/>
        <end position="88"/>
    </location>
</feature>
<dbReference type="Gene3D" id="2.130.10.10">
    <property type="entry name" value="YVTN repeat-like/Quinoprotein amine dehydrogenase"/>
    <property type="match status" value="2"/>
</dbReference>
<feature type="coiled-coil region" evidence="10">
    <location>
        <begin position="3166"/>
        <end position="3197"/>
    </location>
</feature>
<dbReference type="OrthoDB" id="6612087at2759"/>
<feature type="region of interest" description="Disordered" evidence="11">
    <location>
        <begin position="130"/>
        <end position="156"/>
    </location>
</feature>
<proteinExistence type="inferred from homology"/>
<feature type="region of interest" description="Disordered" evidence="11">
    <location>
        <begin position="2680"/>
        <end position="2704"/>
    </location>
</feature>
<dbReference type="RefSeq" id="XP_014250505.1">
    <property type="nucleotide sequence ID" value="XM_014395019.2"/>
</dbReference>
<evidence type="ECO:0000313" key="13">
    <source>
        <dbReference type="Proteomes" id="UP000494040"/>
    </source>
</evidence>
<evidence type="ECO:0000313" key="12">
    <source>
        <dbReference type="EnsemblMetazoa" id="XP_014250505.1"/>
    </source>
</evidence>
<feature type="region of interest" description="Disordered" evidence="11">
    <location>
        <begin position="2581"/>
        <end position="2627"/>
    </location>
</feature>
<feature type="region of interest" description="Disordered" evidence="11">
    <location>
        <begin position="1266"/>
        <end position="1292"/>
    </location>
</feature>
<keyword evidence="2" id="KW-0963">Cytoplasm</keyword>
<feature type="coiled-coil region" evidence="10">
    <location>
        <begin position="3231"/>
        <end position="3258"/>
    </location>
</feature>